<evidence type="ECO:0000259" key="4">
    <source>
        <dbReference type="PROSITE" id="PS50090"/>
    </source>
</evidence>
<dbReference type="GO" id="GO:0000978">
    <property type="term" value="F:RNA polymerase II cis-regulatory region sequence-specific DNA binding"/>
    <property type="evidence" value="ECO:0007669"/>
    <property type="project" value="TreeGrafter"/>
</dbReference>
<dbReference type="InterPro" id="IPR050560">
    <property type="entry name" value="MYB_TF"/>
</dbReference>
<reference evidence="8" key="2">
    <citation type="submission" date="2010-04" db="EMBL/GenBank/DDBJ databases">
        <authorList>
            <person name="Buell R."/>
            <person name="Hamilton J."/>
            <person name="Hostetler J."/>
        </authorList>
    </citation>
    <scope>NUCLEOTIDE SEQUENCE [LARGE SCALE GENOMIC DNA]</scope>
    <source>
        <strain evidence="8">DAOM:BR144</strain>
    </source>
</reference>
<dbReference type="EMBL" id="GL376634">
    <property type="status" value="NOT_ANNOTATED_CDS"/>
    <property type="molecule type" value="Genomic_DNA"/>
</dbReference>
<protein>
    <submittedName>
        <fullName evidence="7">Uncharacterized protein</fullName>
    </submittedName>
</protein>
<evidence type="ECO:0000259" key="6">
    <source>
        <dbReference type="PROSITE" id="PS51294"/>
    </source>
</evidence>
<dbReference type="Proteomes" id="UP000019132">
    <property type="component" value="Unassembled WGS sequence"/>
</dbReference>
<feature type="region of interest" description="Disordered" evidence="3">
    <location>
        <begin position="128"/>
        <end position="206"/>
    </location>
</feature>
<feature type="domain" description="Myb-like" evidence="4">
    <location>
        <begin position="47"/>
        <end position="91"/>
    </location>
</feature>
<dbReference type="PROSITE" id="PS51293">
    <property type="entry name" value="SANT"/>
    <property type="match status" value="1"/>
</dbReference>
<dbReference type="CDD" id="cd00167">
    <property type="entry name" value="SANT"/>
    <property type="match status" value="2"/>
</dbReference>
<dbReference type="Gene3D" id="1.10.10.60">
    <property type="entry name" value="Homeodomain-like"/>
    <property type="match status" value="2"/>
</dbReference>
<feature type="domain" description="SANT" evidence="5">
    <location>
        <begin position="95"/>
        <end position="146"/>
    </location>
</feature>
<dbReference type="PANTHER" id="PTHR45614">
    <property type="entry name" value="MYB PROTEIN-RELATED"/>
    <property type="match status" value="1"/>
</dbReference>
<evidence type="ECO:0000256" key="2">
    <source>
        <dbReference type="ARBA" id="ARBA00023125"/>
    </source>
</evidence>
<reference evidence="7" key="3">
    <citation type="submission" date="2015-02" db="UniProtKB">
        <authorList>
            <consortium name="EnsemblProtists"/>
        </authorList>
    </citation>
    <scope>IDENTIFICATION</scope>
    <source>
        <strain evidence="7">DAOM BR144</strain>
    </source>
</reference>
<dbReference type="eggNOG" id="KOG0048">
    <property type="taxonomic scope" value="Eukaryota"/>
</dbReference>
<sequence length="369" mass="40986">MTPLLAPRSEMPQLSTSNSKPSKLQQRDNMNSPSSSTSRKERKPVCKWTEKEDLLMMKLVQKYGTRHWTIIGTKLPGRNGKQCRERWHNQLDPAIRKEPWSEEEERILRESHEQFGNKWAEIAKMLPGRTDNAIKNHWNSSKRRLKRSATPTGGPANKRNKPRADSSTGYDDEESEASAASPHSMTADPPSPIPLQGSSSPSAPIQFMPLNSMDLSNIYPGFQHQLVMQAAASMQSGGTPTGTAYWTPKEAFHLNRSPYSTSNDAWARTPAHVSDWVAAANAIAPPTTTPSNATIEPTEMKAASFGECTNGKRLLGDSATKPTKSKRKKLKSTSEPQQEELVFVRPSVKTEPRLQLLADAALLQFFCHA</sequence>
<dbReference type="FunFam" id="1.10.10.60:FF:000010">
    <property type="entry name" value="Transcriptional activator Myb isoform A"/>
    <property type="match status" value="1"/>
</dbReference>
<dbReference type="GO" id="GO:0000981">
    <property type="term" value="F:DNA-binding transcription factor activity, RNA polymerase II-specific"/>
    <property type="evidence" value="ECO:0007669"/>
    <property type="project" value="TreeGrafter"/>
</dbReference>
<dbReference type="SMART" id="SM00717">
    <property type="entry name" value="SANT"/>
    <property type="match status" value="2"/>
</dbReference>
<organism evidence="7 8">
    <name type="scientific">Globisporangium ultimum (strain ATCC 200006 / CBS 805.95 / DAOM BR144)</name>
    <name type="common">Pythium ultimum</name>
    <dbReference type="NCBI Taxonomy" id="431595"/>
    <lineage>
        <taxon>Eukaryota</taxon>
        <taxon>Sar</taxon>
        <taxon>Stramenopiles</taxon>
        <taxon>Oomycota</taxon>
        <taxon>Peronosporomycetes</taxon>
        <taxon>Pythiales</taxon>
        <taxon>Pythiaceae</taxon>
        <taxon>Globisporangium</taxon>
    </lineage>
</organism>
<dbReference type="GO" id="GO:0005634">
    <property type="term" value="C:nucleus"/>
    <property type="evidence" value="ECO:0007669"/>
    <property type="project" value="TreeGrafter"/>
</dbReference>
<proteinExistence type="predicted"/>
<dbReference type="SUPFAM" id="SSF46689">
    <property type="entry name" value="Homeodomain-like"/>
    <property type="match status" value="1"/>
</dbReference>
<feature type="region of interest" description="Disordered" evidence="3">
    <location>
        <begin position="311"/>
        <end position="338"/>
    </location>
</feature>
<dbReference type="PANTHER" id="PTHR45614:SF232">
    <property type="entry name" value="TRANSCRIPTION FACTOR MYB3R-2"/>
    <property type="match status" value="1"/>
</dbReference>
<dbReference type="AlphaFoldDB" id="K3WAA6"/>
<evidence type="ECO:0000313" key="7">
    <source>
        <dbReference type="EnsemblProtists" id="PYU1_T001897"/>
    </source>
</evidence>
<dbReference type="PROSITE" id="PS51294">
    <property type="entry name" value="HTH_MYB"/>
    <property type="match status" value="2"/>
</dbReference>
<keyword evidence="1" id="KW-0677">Repeat</keyword>
<keyword evidence="8" id="KW-1185">Reference proteome</keyword>
<keyword evidence="2" id="KW-0238">DNA-binding</keyword>
<evidence type="ECO:0000256" key="3">
    <source>
        <dbReference type="SAM" id="MobiDB-lite"/>
    </source>
</evidence>
<feature type="domain" description="HTH myb-type" evidence="6">
    <location>
        <begin position="92"/>
        <end position="146"/>
    </location>
</feature>
<feature type="compositionally biased region" description="Polar residues" evidence="3">
    <location>
        <begin position="12"/>
        <end position="37"/>
    </location>
</feature>
<dbReference type="STRING" id="431595.K3WAA6"/>
<dbReference type="InParanoid" id="K3WAA6"/>
<dbReference type="Pfam" id="PF00249">
    <property type="entry name" value="Myb_DNA-binding"/>
    <property type="match status" value="2"/>
</dbReference>
<evidence type="ECO:0000256" key="1">
    <source>
        <dbReference type="ARBA" id="ARBA00022737"/>
    </source>
</evidence>
<dbReference type="EnsemblProtists" id="PYU1_T001897">
    <property type="protein sequence ID" value="PYU1_T001897"/>
    <property type="gene ID" value="PYU1_G001895"/>
</dbReference>
<evidence type="ECO:0000313" key="8">
    <source>
        <dbReference type="Proteomes" id="UP000019132"/>
    </source>
</evidence>
<dbReference type="VEuPathDB" id="FungiDB:PYU1_G001895"/>
<dbReference type="PROSITE" id="PS50090">
    <property type="entry name" value="MYB_LIKE"/>
    <property type="match status" value="2"/>
</dbReference>
<accession>K3WAA6</accession>
<evidence type="ECO:0000259" key="5">
    <source>
        <dbReference type="PROSITE" id="PS51293"/>
    </source>
</evidence>
<dbReference type="InterPro" id="IPR017930">
    <property type="entry name" value="Myb_dom"/>
</dbReference>
<feature type="domain" description="Myb-like" evidence="4">
    <location>
        <begin position="92"/>
        <end position="142"/>
    </location>
</feature>
<dbReference type="HOGENOM" id="CLU_063178_0_0_1"/>
<reference evidence="8" key="1">
    <citation type="journal article" date="2010" name="Genome Biol.">
        <title>Genome sequence of the necrotrophic plant pathogen Pythium ultimum reveals original pathogenicity mechanisms and effector repertoire.</title>
        <authorList>
            <person name="Levesque C.A."/>
            <person name="Brouwer H."/>
            <person name="Cano L."/>
            <person name="Hamilton J.P."/>
            <person name="Holt C."/>
            <person name="Huitema E."/>
            <person name="Raffaele S."/>
            <person name="Robideau G.P."/>
            <person name="Thines M."/>
            <person name="Win J."/>
            <person name="Zerillo M.M."/>
            <person name="Beakes G.W."/>
            <person name="Boore J.L."/>
            <person name="Busam D."/>
            <person name="Dumas B."/>
            <person name="Ferriera S."/>
            <person name="Fuerstenberg S.I."/>
            <person name="Gachon C.M."/>
            <person name="Gaulin E."/>
            <person name="Govers F."/>
            <person name="Grenville-Briggs L."/>
            <person name="Horner N."/>
            <person name="Hostetler J."/>
            <person name="Jiang R.H."/>
            <person name="Johnson J."/>
            <person name="Krajaejun T."/>
            <person name="Lin H."/>
            <person name="Meijer H.J."/>
            <person name="Moore B."/>
            <person name="Morris P."/>
            <person name="Phuntmart V."/>
            <person name="Puiu D."/>
            <person name="Shetty J."/>
            <person name="Stajich J.E."/>
            <person name="Tripathy S."/>
            <person name="Wawra S."/>
            <person name="van West P."/>
            <person name="Whitty B.R."/>
            <person name="Coutinho P.M."/>
            <person name="Henrissat B."/>
            <person name="Martin F."/>
            <person name="Thomas P.D."/>
            <person name="Tyler B.M."/>
            <person name="De Vries R.P."/>
            <person name="Kamoun S."/>
            <person name="Yandell M."/>
            <person name="Tisserat N."/>
            <person name="Buell C.R."/>
        </authorList>
    </citation>
    <scope>NUCLEOTIDE SEQUENCE</scope>
    <source>
        <strain evidence="8">DAOM:BR144</strain>
    </source>
</reference>
<feature type="domain" description="HTH myb-type" evidence="6">
    <location>
        <begin position="40"/>
        <end position="91"/>
    </location>
</feature>
<dbReference type="InterPro" id="IPR001005">
    <property type="entry name" value="SANT/Myb"/>
</dbReference>
<dbReference type="InterPro" id="IPR009057">
    <property type="entry name" value="Homeodomain-like_sf"/>
</dbReference>
<dbReference type="InterPro" id="IPR017884">
    <property type="entry name" value="SANT_dom"/>
</dbReference>
<name>K3WAA6_GLOUD</name>
<feature type="region of interest" description="Disordered" evidence="3">
    <location>
        <begin position="1"/>
        <end position="45"/>
    </location>
</feature>